<feature type="compositionally biased region" description="Basic residues" evidence="4">
    <location>
        <begin position="464"/>
        <end position="473"/>
    </location>
</feature>
<feature type="compositionally biased region" description="Polar residues" evidence="4">
    <location>
        <begin position="345"/>
        <end position="357"/>
    </location>
</feature>
<feature type="coiled-coil region" evidence="3">
    <location>
        <begin position="678"/>
        <end position="740"/>
    </location>
</feature>
<evidence type="ECO:0000256" key="3">
    <source>
        <dbReference type="SAM" id="Coils"/>
    </source>
</evidence>
<feature type="compositionally biased region" description="Low complexity" evidence="4">
    <location>
        <begin position="121"/>
        <end position="130"/>
    </location>
</feature>
<organism evidence="5 6">
    <name type="scientific">Artemisia annua</name>
    <name type="common">Sweet wormwood</name>
    <dbReference type="NCBI Taxonomy" id="35608"/>
    <lineage>
        <taxon>Eukaryota</taxon>
        <taxon>Viridiplantae</taxon>
        <taxon>Streptophyta</taxon>
        <taxon>Embryophyta</taxon>
        <taxon>Tracheophyta</taxon>
        <taxon>Spermatophyta</taxon>
        <taxon>Magnoliopsida</taxon>
        <taxon>eudicotyledons</taxon>
        <taxon>Gunneridae</taxon>
        <taxon>Pentapetalae</taxon>
        <taxon>asterids</taxon>
        <taxon>campanulids</taxon>
        <taxon>Asterales</taxon>
        <taxon>Asteraceae</taxon>
        <taxon>Asteroideae</taxon>
        <taxon>Anthemideae</taxon>
        <taxon>Artemisiinae</taxon>
        <taxon>Artemisia</taxon>
    </lineage>
</organism>
<dbReference type="InterPro" id="IPR007930">
    <property type="entry name" value="DUF724"/>
</dbReference>
<feature type="compositionally biased region" description="Basic and acidic residues" evidence="4">
    <location>
        <begin position="54"/>
        <end position="66"/>
    </location>
</feature>
<evidence type="ECO:0000256" key="2">
    <source>
        <dbReference type="ARBA" id="ARBA00022604"/>
    </source>
</evidence>
<dbReference type="Proteomes" id="UP000245207">
    <property type="component" value="Unassembled WGS sequence"/>
</dbReference>
<protein>
    <submittedName>
        <fullName evidence="5">Agenet-like domain, Agenet domain</fullName>
    </submittedName>
</protein>
<dbReference type="Pfam" id="PF05266">
    <property type="entry name" value="DUF724"/>
    <property type="match status" value="1"/>
</dbReference>
<feature type="compositionally biased region" description="Polar residues" evidence="4">
    <location>
        <begin position="365"/>
        <end position="380"/>
    </location>
</feature>
<keyword evidence="1" id="KW-0813">Transport</keyword>
<feature type="compositionally biased region" description="Basic and acidic residues" evidence="4">
    <location>
        <begin position="75"/>
        <end position="85"/>
    </location>
</feature>
<feature type="region of interest" description="Disordered" evidence="4">
    <location>
        <begin position="345"/>
        <end position="397"/>
    </location>
</feature>
<keyword evidence="3" id="KW-0175">Coiled coil</keyword>
<keyword evidence="6" id="KW-1185">Reference proteome</keyword>
<feature type="compositionally biased region" description="Low complexity" evidence="4">
    <location>
        <begin position="99"/>
        <end position="111"/>
    </location>
</feature>
<dbReference type="EMBL" id="PKPP01000240">
    <property type="protein sequence ID" value="PWA95448.1"/>
    <property type="molecule type" value="Genomic_DNA"/>
</dbReference>
<feature type="compositionally biased region" description="Basic and acidic residues" evidence="4">
    <location>
        <begin position="132"/>
        <end position="145"/>
    </location>
</feature>
<gene>
    <name evidence="5" type="ORF">CTI12_AA050570</name>
</gene>
<dbReference type="AlphaFoldDB" id="A0A2U1QBR3"/>
<feature type="region of interest" description="Disordered" evidence="4">
    <location>
        <begin position="1"/>
        <end position="86"/>
    </location>
</feature>
<sequence>MNCSTEAGAAVSNLTDPTKDTTQGTDKETYFTTEERAALSLNSSETTKDTTTGTDKETYCSTEERAAVSLNSTDPIKDTKSDTDKASYCTTEVRAAVISSLTDPTTDSTSVTDKETHRSTELSAAATSSLKDLTEDKAPDTDKKTSIVTRSMKRQKPAGLRSNEKSVKPSKKLKVRITSDDQSPLEAGQSKEVSNTPVGPSGDVKKAKADGETIEATKNISDDQSPLDGGQSKEANKTPLYPSGRLKRAKVDGKTSATAKSISNGKKTPGKQEKAAELKSPVIKSARKKEEISADNKGQKTLPEGAEGDSTITTTPDIVEEQQVTQNWPIRVVMGLQCKAVTSLQSNKPKQLSSENEPLNPEAKTPQSFAPLSPKTTGNQKDTEATVDTTVRKKRGRPFKVKRQAKLPETPLAVSNENGDEISAAVAISKQENTATAGVVDGDKTLHRGSGIELALREDSCKTVKGKRGKRRSISGLETVAPAQGSQDSSVQKANGDLVEDSARQNSELHVDTISDDQPLSRWLQSSATVDNTGKKQLENSNSSLAVANWDGETLSFEKQSSCWRAIESMEVFRIIPQNPHFRPLNNLKQSAREEQAINKMIKFSCVAEYISRLRSTNPKSDIEDHLESLSELETHGFDVKKLKKLLKDMLYLKNKQDAEKTRYKNIGVNIEEKSALLQTCEEELGSISNQMSELLARREAALSKKMKEGSDIAWLQAKHKEKEEAVHEIRRQFDELAAAPL</sequence>
<evidence type="ECO:0000313" key="6">
    <source>
        <dbReference type="Proteomes" id="UP000245207"/>
    </source>
</evidence>
<reference evidence="5 6" key="1">
    <citation type="journal article" date="2018" name="Mol. Plant">
        <title>The genome of Artemisia annua provides insight into the evolution of Asteraceae family and artemisinin biosynthesis.</title>
        <authorList>
            <person name="Shen Q."/>
            <person name="Zhang L."/>
            <person name="Liao Z."/>
            <person name="Wang S."/>
            <person name="Yan T."/>
            <person name="Shi P."/>
            <person name="Liu M."/>
            <person name="Fu X."/>
            <person name="Pan Q."/>
            <person name="Wang Y."/>
            <person name="Lv Z."/>
            <person name="Lu X."/>
            <person name="Zhang F."/>
            <person name="Jiang W."/>
            <person name="Ma Y."/>
            <person name="Chen M."/>
            <person name="Hao X."/>
            <person name="Li L."/>
            <person name="Tang Y."/>
            <person name="Lv G."/>
            <person name="Zhou Y."/>
            <person name="Sun X."/>
            <person name="Brodelius P.E."/>
            <person name="Rose J.K.C."/>
            <person name="Tang K."/>
        </authorList>
    </citation>
    <scope>NUCLEOTIDE SEQUENCE [LARGE SCALE GENOMIC DNA]</scope>
    <source>
        <strain evidence="6">cv. Huhao1</strain>
        <tissue evidence="5">Leaf</tissue>
    </source>
</reference>
<feature type="compositionally biased region" description="Polar residues" evidence="4">
    <location>
        <begin position="255"/>
        <end position="266"/>
    </location>
</feature>
<feature type="compositionally biased region" description="Polar residues" evidence="4">
    <location>
        <begin position="484"/>
        <end position="493"/>
    </location>
</feature>
<keyword evidence="2" id="KW-0341">Growth regulation</keyword>
<dbReference type="STRING" id="35608.A0A2U1QBR3"/>
<accession>A0A2U1QBR3</accession>
<evidence type="ECO:0000256" key="1">
    <source>
        <dbReference type="ARBA" id="ARBA00022448"/>
    </source>
</evidence>
<proteinExistence type="predicted"/>
<name>A0A2U1QBR3_ARTAN</name>
<feature type="compositionally biased region" description="Polar residues" evidence="4">
    <location>
        <begin position="12"/>
        <end position="24"/>
    </location>
</feature>
<evidence type="ECO:0000313" key="5">
    <source>
        <dbReference type="EMBL" id="PWA95448.1"/>
    </source>
</evidence>
<dbReference type="OrthoDB" id="687110at2759"/>
<feature type="region of interest" description="Disordered" evidence="4">
    <location>
        <begin position="98"/>
        <end position="317"/>
    </location>
</feature>
<comment type="caution">
    <text evidence="5">The sequence shown here is derived from an EMBL/GenBank/DDBJ whole genome shotgun (WGS) entry which is preliminary data.</text>
</comment>
<feature type="region of interest" description="Disordered" evidence="4">
    <location>
        <begin position="463"/>
        <end position="498"/>
    </location>
</feature>
<feature type="compositionally biased region" description="Basic and acidic residues" evidence="4">
    <location>
        <begin position="288"/>
        <end position="298"/>
    </location>
</feature>
<evidence type="ECO:0000256" key="4">
    <source>
        <dbReference type="SAM" id="MobiDB-lite"/>
    </source>
</evidence>
<feature type="compositionally biased region" description="Basic and acidic residues" evidence="4">
    <location>
        <begin position="25"/>
        <end position="37"/>
    </location>
</feature>